<keyword evidence="4" id="KW-1185">Reference proteome</keyword>
<dbReference type="KEGG" id="bba:Bd0844"/>
<feature type="domain" description="Solute-binding protein family 3/N-terminal" evidence="2">
    <location>
        <begin position="20"/>
        <end position="245"/>
    </location>
</feature>
<evidence type="ECO:0000256" key="1">
    <source>
        <dbReference type="ARBA" id="ARBA00022729"/>
    </source>
</evidence>
<dbReference type="STRING" id="264462.Bd0844"/>
<dbReference type="InterPro" id="IPR001638">
    <property type="entry name" value="Solute-binding_3/MltF_N"/>
</dbReference>
<dbReference type="eggNOG" id="COG0834">
    <property type="taxonomic scope" value="Bacteria"/>
</dbReference>
<dbReference type="Pfam" id="PF00497">
    <property type="entry name" value="SBP_bac_3"/>
    <property type="match status" value="1"/>
</dbReference>
<dbReference type="Proteomes" id="UP000008080">
    <property type="component" value="Chromosome"/>
</dbReference>
<sequence>MGRFGFLLVILVCFDAWCAPVKLMVEDSWPPFAFREKGRAVGMSVDIVRAAFKNVGEDVELFQVPYPRCLAQTQSGKFVACFNSARSKEMDADFLFPKEPLFKSKGLIVALRTGTSTKVQKVKDLEGRTVALPNGFPFGVEFDENSKINKVFTANDLTSLMMLNSRRVGYVAIDEYVFYYYLKNKPEFRDRFKVIIEMSEEPIYVHFSKKHSDAKGLIKKFEVGLALLKASSGYKNILENWVGPEGQRSVNVAALVYQPAQFRAPLYFPGLMVE</sequence>
<protein>
    <submittedName>
        <fullName evidence="3">ABC-type transporter, periplasmic domain</fullName>
    </submittedName>
</protein>
<dbReference type="AlphaFoldDB" id="Q6MPK8"/>
<dbReference type="EMBL" id="BX842648">
    <property type="protein sequence ID" value="CAE78789.1"/>
    <property type="molecule type" value="Genomic_DNA"/>
</dbReference>
<dbReference type="PANTHER" id="PTHR35936:SF6">
    <property type="entry name" value="AMINO ACID ABC TRANSPORTER SUBSTRATE-BINDING PAAT FAMILY PROTEIN"/>
    <property type="match status" value="1"/>
</dbReference>
<gene>
    <name evidence="3" type="ordered locus">Bd0844</name>
</gene>
<proteinExistence type="predicted"/>
<evidence type="ECO:0000313" key="3">
    <source>
        <dbReference type="EMBL" id="CAE78789.1"/>
    </source>
</evidence>
<dbReference type="HOGENOM" id="CLU_064076_5_1_7"/>
<dbReference type="SUPFAM" id="SSF53850">
    <property type="entry name" value="Periplasmic binding protein-like II"/>
    <property type="match status" value="1"/>
</dbReference>
<dbReference type="Gene3D" id="3.40.190.10">
    <property type="entry name" value="Periplasmic binding protein-like II"/>
    <property type="match status" value="2"/>
</dbReference>
<accession>Q6MPK8</accession>
<reference evidence="3 4" key="1">
    <citation type="journal article" date="2004" name="Science">
        <title>A predator unmasked: life cycle of Bdellovibrio bacteriovorus from a genomic perspective.</title>
        <authorList>
            <person name="Rendulic S."/>
            <person name="Jagtap P."/>
            <person name="Rosinus A."/>
            <person name="Eppinger M."/>
            <person name="Baar C."/>
            <person name="Lanz C."/>
            <person name="Keller H."/>
            <person name="Lambert C."/>
            <person name="Evans K.J."/>
            <person name="Goesmann A."/>
            <person name="Meyer F."/>
            <person name="Sockett R.E."/>
            <person name="Schuster S.C."/>
        </authorList>
    </citation>
    <scope>NUCLEOTIDE SEQUENCE [LARGE SCALE GENOMIC DNA]</scope>
    <source>
        <strain evidence="4">ATCC 15356 / DSM 50701 / NCIMB 9529 / HD100</strain>
    </source>
</reference>
<name>Q6MPK8_BDEBA</name>
<organism evidence="3 4">
    <name type="scientific">Bdellovibrio bacteriovorus (strain ATCC 15356 / DSM 50701 / NCIMB 9529 / HD100)</name>
    <dbReference type="NCBI Taxonomy" id="264462"/>
    <lineage>
        <taxon>Bacteria</taxon>
        <taxon>Pseudomonadati</taxon>
        <taxon>Bdellovibrionota</taxon>
        <taxon>Bdellovibrionia</taxon>
        <taxon>Bdellovibrionales</taxon>
        <taxon>Pseudobdellovibrionaceae</taxon>
        <taxon>Bdellovibrio</taxon>
    </lineage>
</organism>
<evidence type="ECO:0000259" key="2">
    <source>
        <dbReference type="SMART" id="SM00062"/>
    </source>
</evidence>
<keyword evidence="1" id="KW-0732">Signal</keyword>
<evidence type="ECO:0000313" key="4">
    <source>
        <dbReference type="Proteomes" id="UP000008080"/>
    </source>
</evidence>
<dbReference type="PANTHER" id="PTHR35936">
    <property type="entry name" value="MEMBRANE-BOUND LYTIC MUREIN TRANSGLYCOSYLASE F"/>
    <property type="match status" value="1"/>
</dbReference>
<dbReference type="SMART" id="SM00062">
    <property type="entry name" value="PBPb"/>
    <property type="match status" value="1"/>
</dbReference>